<proteinExistence type="predicted"/>
<dbReference type="KEGG" id="csj:CSK29544_01476"/>
<organism evidence="2 3">
    <name type="scientific">Cronobacter sakazakii</name>
    <name type="common">Enterobacter sakazakii</name>
    <dbReference type="NCBI Taxonomy" id="28141"/>
    <lineage>
        <taxon>Bacteria</taxon>
        <taxon>Pseudomonadati</taxon>
        <taxon>Pseudomonadota</taxon>
        <taxon>Gammaproteobacteria</taxon>
        <taxon>Enterobacterales</taxon>
        <taxon>Enterobacteriaceae</taxon>
        <taxon>Cronobacter</taxon>
    </lineage>
</organism>
<dbReference type="EMBL" id="NCTU01000004">
    <property type="protein sequence ID" value="PUW05681.1"/>
    <property type="molecule type" value="Genomic_DNA"/>
</dbReference>
<dbReference type="Proteomes" id="UP000439917">
    <property type="component" value="Unassembled WGS sequence"/>
</dbReference>
<dbReference type="EMBL" id="WAGF01000016">
    <property type="protein sequence ID" value="KAB0876665.1"/>
    <property type="molecule type" value="Genomic_DNA"/>
</dbReference>
<protein>
    <submittedName>
        <fullName evidence="2">Uncharacterized protein</fullName>
    </submittedName>
</protein>
<reference evidence="2 3" key="1">
    <citation type="submission" date="2017-04" db="EMBL/GenBank/DDBJ databases">
        <title>Cronobacter sakazakii, ST83 Lineage Isolates.</title>
        <authorList>
            <person name="Chase H."/>
            <person name="Tall B."/>
            <person name="Gopinath G."/>
            <person name="Lehner A."/>
        </authorList>
    </citation>
    <scope>NUCLEOTIDE SEQUENCE [LARGE SCALE GENOMIC DNA]</scope>
    <source>
        <strain evidence="2 3">MOD1_Comp15</strain>
    </source>
</reference>
<evidence type="ECO:0000313" key="4">
    <source>
        <dbReference type="Proteomes" id="UP000439917"/>
    </source>
</evidence>
<dbReference type="Proteomes" id="UP000244856">
    <property type="component" value="Unassembled WGS sequence"/>
</dbReference>
<dbReference type="AlphaFoldDB" id="A0A2S9UB86"/>
<comment type="caution">
    <text evidence="2">The sequence shown here is derived from an EMBL/GenBank/DDBJ whole genome shotgun (WGS) entry which is preliminary data.</text>
</comment>
<sequence length="61" mass="6664">MGLSFLNGKISGQHNSSATLGKIILRQGDKVRDVSALTNARFTTGIKQLERYNGTLARRCV</sequence>
<evidence type="ECO:0000313" key="2">
    <source>
        <dbReference type="EMBL" id="PUW05681.1"/>
    </source>
</evidence>
<evidence type="ECO:0000313" key="1">
    <source>
        <dbReference type="EMBL" id="KAB0876665.1"/>
    </source>
</evidence>
<accession>A0A2S9UB86</accession>
<reference evidence="1 4" key="2">
    <citation type="submission" date="2019-09" db="EMBL/GenBank/DDBJ databases">
        <title>Prevalence, distribution, and phylogeny of type two toxin-antitoxin genes possessed by Cronobacter species where C. sakazakii homologs follow sequence type lineages.</title>
        <authorList>
            <person name="Finkelstein S."/>
            <person name="Negrete F."/>
            <person name="Jang H."/>
            <person name="Gopinath G.R."/>
            <person name="Tall B.D."/>
        </authorList>
    </citation>
    <scope>NUCLEOTIDE SEQUENCE [LARGE SCALE GENOMIC DNA]</scope>
    <source>
        <strain evidence="1 4">MOD1_Comp4</strain>
    </source>
</reference>
<gene>
    <name evidence="2" type="ORF">B7T07_08245</name>
    <name evidence="1" type="ORF">FZI38_16535</name>
</gene>
<evidence type="ECO:0000313" key="3">
    <source>
        <dbReference type="Proteomes" id="UP000244856"/>
    </source>
</evidence>
<name>A0A2S9UB86_CROSK</name>